<accession>A0ABS8YPT3</accession>
<dbReference type="PROSITE" id="PS50850">
    <property type="entry name" value="MFS"/>
    <property type="match status" value="1"/>
</dbReference>
<proteinExistence type="predicted"/>
<evidence type="ECO:0000256" key="2">
    <source>
        <dbReference type="ARBA" id="ARBA00022448"/>
    </source>
</evidence>
<evidence type="ECO:0000313" key="9">
    <source>
        <dbReference type="Proteomes" id="UP001199916"/>
    </source>
</evidence>
<comment type="subcellular location">
    <subcellularLocation>
        <location evidence="1">Cell membrane</location>
        <topology evidence="1">Multi-pass membrane protein</topology>
    </subcellularLocation>
</comment>
<evidence type="ECO:0000259" key="7">
    <source>
        <dbReference type="PROSITE" id="PS50850"/>
    </source>
</evidence>
<dbReference type="RefSeq" id="WP_233698559.1">
    <property type="nucleotide sequence ID" value="NZ_JAJNBZ010000027.1"/>
</dbReference>
<sequence>MHFIYLVVVIFFISLNLRPSITSVGPLLDVIQTDLGMSGVTASLITTLSVFCMGLFALLSIKLSVRLGIEKSLFVAMLLIFVATFFRAFINSSVLLLATALCSGIGIGITGPLISGFIKKYFPEKLSVTSVYSVSMVIGAAIASSLSVPLFQKLKGSWQHALSFWSILAFIAALSLLPLLRKGKTNKTVIAIPSLRITNKRVYLFMLFFGCMAAIFYSITAWLAPLVQSMGISHSQSGFILTLFTAIQIPVSFLMPVLVSKIGGRKTWLLVCSLSELIGIGLLMGHSLPWIATIFLGIGAGGLFPLALLIPIEEANSEEEATSWSAMMQFGGFMFGSLGPMLFGLTADVFDNFTPALIVIMGTAFLMIFTIFKIGNKISPIK</sequence>
<keyword evidence="4 6" id="KW-1133">Transmembrane helix</keyword>
<feature type="transmembrane region" description="Helical" evidence="6">
    <location>
        <begin position="162"/>
        <end position="181"/>
    </location>
</feature>
<dbReference type="Proteomes" id="UP001199916">
    <property type="component" value="Unassembled WGS sequence"/>
</dbReference>
<evidence type="ECO:0000256" key="6">
    <source>
        <dbReference type="SAM" id="Phobius"/>
    </source>
</evidence>
<evidence type="ECO:0000256" key="3">
    <source>
        <dbReference type="ARBA" id="ARBA00022692"/>
    </source>
</evidence>
<protein>
    <submittedName>
        <fullName evidence="8">MFS transporter</fullName>
    </submittedName>
</protein>
<evidence type="ECO:0000256" key="4">
    <source>
        <dbReference type="ARBA" id="ARBA00022989"/>
    </source>
</evidence>
<feature type="transmembrane region" description="Helical" evidence="6">
    <location>
        <begin position="290"/>
        <end position="312"/>
    </location>
</feature>
<feature type="transmembrane region" description="Helical" evidence="6">
    <location>
        <begin position="202"/>
        <end position="224"/>
    </location>
</feature>
<dbReference type="Pfam" id="PF07690">
    <property type="entry name" value="MFS_1"/>
    <property type="match status" value="1"/>
</dbReference>
<feature type="transmembrane region" description="Helical" evidence="6">
    <location>
        <begin position="96"/>
        <end position="118"/>
    </location>
</feature>
<gene>
    <name evidence="8" type="ORF">LQV63_24065</name>
</gene>
<evidence type="ECO:0000256" key="1">
    <source>
        <dbReference type="ARBA" id="ARBA00004651"/>
    </source>
</evidence>
<feature type="transmembrane region" description="Helical" evidence="6">
    <location>
        <begin position="267"/>
        <end position="284"/>
    </location>
</feature>
<reference evidence="8 9" key="1">
    <citation type="submission" date="2021-11" db="EMBL/GenBank/DDBJ databases">
        <title>Draft genome sequence of Paenibacillus profundus YoMME, a new Gram-positive bacteria with exoelectrogenic properties.</title>
        <authorList>
            <person name="Hubenova Y."/>
            <person name="Hubenova E."/>
            <person name="Manasiev Y."/>
            <person name="Peykov S."/>
            <person name="Mitov M."/>
        </authorList>
    </citation>
    <scope>NUCLEOTIDE SEQUENCE [LARGE SCALE GENOMIC DNA]</scope>
    <source>
        <strain evidence="8 9">YoMME</strain>
    </source>
</reference>
<keyword evidence="9" id="KW-1185">Reference proteome</keyword>
<evidence type="ECO:0000256" key="5">
    <source>
        <dbReference type="ARBA" id="ARBA00023136"/>
    </source>
</evidence>
<dbReference type="InterPro" id="IPR020846">
    <property type="entry name" value="MFS_dom"/>
</dbReference>
<dbReference type="Gene3D" id="1.20.1250.20">
    <property type="entry name" value="MFS general substrate transporter like domains"/>
    <property type="match status" value="2"/>
</dbReference>
<dbReference type="InterPro" id="IPR036259">
    <property type="entry name" value="MFS_trans_sf"/>
</dbReference>
<dbReference type="EMBL" id="JAJNBZ010000027">
    <property type="protein sequence ID" value="MCE5172356.1"/>
    <property type="molecule type" value="Genomic_DNA"/>
</dbReference>
<dbReference type="PANTHER" id="PTHR23523:SF2">
    <property type="entry name" value="2-NITROIMIDAZOLE TRANSPORTER"/>
    <property type="match status" value="1"/>
</dbReference>
<feature type="domain" description="Major facilitator superfamily (MFS) profile" evidence="7">
    <location>
        <begin position="1"/>
        <end position="379"/>
    </location>
</feature>
<keyword evidence="2" id="KW-0813">Transport</keyword>
<feature type="transmembrane region" description="Helical" evidence="6">
    <location>
        <begin position="130"/>
        <end position="150"/>
    </location>
</feature>
<organism evidence="8 9">
    <name type="scientific">Paenibacillus profundus</name>
    <dbReference type="NCBI Taxonomy" id="1173085"/>
    <lineage>
        <taxon>Bacteria</taxon>
        <taxon>Bacillati</taxon>
        <taxon>Bacillota</taxon>
        <taxon>Bacilli</taxon>
        <taxon>Bacillales</taxon>
        <taxon>Paenibacillaceae</taxon>
        <taxon>Paenibacillus</taxon>
    </lineage>
</organism>
<feature type="transmembrane region" description="Helical" evidence="6">
    <location>
        <begin position="353"/>
        <end position="372"/>
    </location>
</feature>
<feature type="transmembrane region" description="Helical" evidence="6">
    <location>
        <begin position="73"/>
        <end position="90"/>
    </location>
</feature>
<evidence type="ECO:0000313" key="8">
    <source>
        <dbReference type="EMBL" id="MCE5172356.1"/>
    </source>
</evidence>
<feature type="transmembrane region" description="Helical" evidence="6">
    <location>
        <begin position="35"/>
        <end position="61"/>
    </location>
</feature>
<feature type="transmembrane region" description="Helical" evidence="6">
    <location>
        <begin position="236"/>
        <end position="255"/>
    </location>
</feature>
<dbReference type="InterPro" id="IPR011701">
    <property type="entry name" value="MFS"/>
</dbReference>
<dbReference type="InterPro" id="IPR052524">
    <property type="entry name" value="MFS_Cyanate_Porter"/>
</dbReference>
<dbReference type="SUPFAM" id="SSF103473">
    <property type="entry name" value="MFS general substrate transporter"/>
    <property type="match status" value="1"/>
</dbReference>
<comment type="caution">
    <text evidence="8">The sequence shown here is derived from an EMBL/GenBank/DDBJ whole genome shotgun (WGS) entry which is preliminary data.</text>
</comment>
<name>A0ABS8YPT3_9BACL</name>
<keyword evidence="5 6" id="KW-0472">Membrane</keyword>
<dbReference type="PANTHER" id="PTHR23523">
    <property type="match status" value="1"/>
</dbReference>
<keyword evidence="3 6" id="KW-0812">Transmembrane</keyword>
<feature type="transmembrane region" description="Helical" evidence="6">
    <location>
        <begin position="324"/>
        <end position="347"/>
    </location>
</feature>